<dbReference type="AlphaFoldDB" id="A0A7V3RIC2"/>
<dbReference type="EMBL" id="DTOZ01000178">
    <property type="protein sequence ID" value="HGE78770.1"/>
    <property type="molecule type" value="Genomic_DNA"/>
</dbReference>
<evidence type="ECO:0000313" key="1">
    <source>
        <dbReference type="EMBL" id="HGE78770.1"/>
    </source>
</evidence>
<evidence type="ECO:0008006" key="2">
    <source>
        <dbReference type="Google" id="ProtNLM"/>
    </source>
</evidence>
<reference evidence="1" key="1">
    <citation type="journal article" date="2020" name="mSystems">
        <title>Genome- and Community-Level Interaction Insights into Carbon Utilization and Element Cycling Functions of Hydrothermarchaeota in Hydrothermal Sediment.</title>
        <authorList>
            <person name="Zhou Z."/>
            <person name="Liu Y."/>
            <person name="Xu W."/>
            <person name="Pan J."/>
            <person name="Luo Z.H."/>
            <person name="Li M."/>
        </authorList>
    </citation>
    <scope>NUCLEOTIDE SEQUENCE [LARGE SCALE GENOMIC DNA]</scope>
    <source>
        <strain evidence="1">SpSt-961</strain>
    </source>
</reference>
<comment type="caution">
    <text evidence="1">The sequence shown here is derived from an EMBL/GenBank/DDBJ whole genome shotgun (WGS) entry which is preliminary data.</text>
</comment>
<name>A0A7V3RIC2_UNCW3</name>
<accession>A0A7V3RIC2</accession>
<protein>
    <recommendedName>
        <fullName evidence="2">Lipid A biosynthesis acyltransferase</fullName>
    </recommendedName>
</protein>
<gene>
    <name evidence="1" type="ORF">ENX68_07240</name>
</gene>
<organism evidence="1">
    <name type="scientific">candidate division WOR-3 bacterium</name>
    <dbReference type="NCBI Taxonomy" id="2052148"/>
    <lineage>
        <taxon>Bacteria</taxon>
        <taxon>Bacteria division WOR-3</taxon>
    </lineage>
</organism>
<sequence length="214" mass="25389">MRVLLETITFLILLNIYWLNNARRIYLKRRLGVGIVMNLKMTARNIALMLCPERSFKIYGDISSIKNGGILYSIHFGTWELMPNLLQKSLKKDIGILVNRYTENNPHLIGRLMDKFFYIWRTRKKVKVFYPDEVFKIVRFLKKGGIFAALVDGDTLYAKLKKIEKLSKLCHVPLHPFALYYDGANYIIEIDCNIDGVLKHRPFDYWWFYKSRRK</sequence>
<proteinExistence type="predicted"/>